<dbReference type="EMBL" id="JAYKXN010000007">
    <property type="protein sequence ID" value="KAK7272530.1"/>
    <property type="molecule type" value="Genomic_DNA"/>
</dbReference>
<feature type="transmembrane region" description="Helical" evidence="2">
    <location>
        <begin position="20"/>
        <end position="53"/>
    </location>
</feature>
<organism evidence="4 5">
    <name type="scientific">Clitoria ternatea</name>
    <name type="common">Butterfly pea</name>
    <dbReference type="NCBI Taxonomy" id="43366"/>
    <lineage>
        <taxon>Eukaryota</taxon>
        <taxon>Viridiplantae</taxon>
        <taxon>Streptophyta</taxon>
        <taxon>Embryophyta</taxon>
        <taxon>Tracheophyta</taxon>
        <taxon>Spermatophyta</taxon>
        <taxon>Magnoliopsida</taxon>
        <taxon>eudicotyledons</taxon>
        <taxon>Gunneridae</taxon>
        <taxon>Pentapetalae</taxon>
        <taxon>rosids</taxon>
        <taxon>fabids</taxon>
        <taxon>Fabales</taxon>
        <taxon>Fabaceae</taxon>
        <taxon>Papilionoideae</taxon>
        <taxon>50 kb inversion clade</taxon>
        <taxon>NPAAA clade</taxon>
        <taxon>indigoferoid/millettioid clade</taxon>
        <taxon>Phaseoleae</taxon>
        <taxon>Clitoria</taxon>
    </lineage>
</organism>
<dbReference type="AlphaFoldDB" id="A0AAN9ID05"/>
<evidence type="ECO:0000256" key="1">
    <source>
        <dbReference type="PROSITE-ProRule" id="PRU00175"/>
    </source>
</evidence>
<keyword evidence="1" id="KW-0863">Zinc-finger</keyword>
<dbReference type="GO" id="GO:0008270">
    <property type="term" value="F:zinc ion binding"/>
    <property type="evidence" value="ECO:0007669"/>
    <property type="project" value="UniProtKB-KW"/>
</dbReference>
<keyword evidence="2" id="KW-0812">Transmembrane</keyword>
<sequence>MISASQAFAPQSASYPSITFSYFIINACSVILLLFFCLCMAIIISTIIVLLLLKICECISDALLETLEDDIEEGGVRTLVVGSFLTYQTALNETSARRRERLETYMQDFSEIRRIHKRPSIKLPQIVIYGQDELMRTFCSDCVICLESFIAGEPCQILPPCNHLFHSYCIKDWLKDNVTCPVCRNCLLET</sequence>
<keyword evidence="1" id="KW-0479">Metal-binding</keyword>
<name>A0AAN9ID05_CLITE</name>
<comment type="caution">
    <text evidence="4">The sequence shown here is derived from an EMBL/GenBank/DDBJ whole genome shotgun (WGS) entry which is preliminary data.</text>
</comment>
<dbReference type="Pfam" id="PF13639">
    <property type="entry name" value="zf-RING_2"/>
    <property type="match status" value="1"/>
</dbReference>
<evidence type="ECO:0000256" key="2">
    <source>
        <dbReference type="SAM" id="Phobius"/>
    </source>
</evidence>
<dbReference type="PANTHER" id="PTHR45676">
    <property type="entry name" value="RING-H2 FINGER PROTEIN ATL51-RELATED"/>
    <property type="match status" value="1"/>
</dbReference>
<evidence type="ECO:0000313" key="4">
    <source>
        <dbReference type="EMBL" id="KAK7272530.1"/>
    </source>
</evidence>
<feature type="domain" description="RING-type" evidence="3">
    <location>
        <begin position="142"/>
        <end position="184"/>
    </location>
</feature>
<dbReference type="GO" id="GO:0016567">
    <property type="term" value="P:protein ubiquitination"/>
    <property type="evidence" value="ECO:0007669"/>
    <property type="project" value="TreeGrafter"/>
</dbReference>
<protein>
    <recommendedName>
        <fullName evidence="3">RING-type domain-containing protein</fullName>
    </recommendedName>
</protein>
<dbReference type="SMART" id="SM00184">
    <property type="entry name" value="RING"/>
    <property type="match status" value="1"/>
</dbReference>
<dbReference type="InterPro" id="IPR013083">
    <property type="entry name" value="Znf_RING/FYVE/PHD"/>
</dbReference>
<reference evidence="4 5" key="1">
    <citation type="submission" date="2024-01" db="EMBL/GenBank/DDBJ databases">
        <title>The genomes of 5 underutilized Papilionoideae crops provide insights into root nodulation and disease resistance.</title>
        <authorList>
            <person name="Yuan L."/>
        </authorList>
    </citation>
    <scope>NUCLEOTIDE SEQUENCE [LARGE SCALE GENOMIC DNA]</scope>
    <source>
        <strain evidence="4">LY-2023</strain>
        <tissue evidence="4">Leaf</tissue>
    </source>
</reference>
<dbReference type="Proteomes" id="UP001359559">
    <property type="component" value="Unassembled WGS sequence"/>
</dbReference>
<evidence type="ECO:0000259" key="3">
    <source>
        <dbReference type="PROSITE" id="PS50089"/>
    </source>
</evidence>
<dbReference type="SUPFAM" id="SSF57850">
    <property type="entry name" value="RING/U-box"/>
    <property type="match status" value="1"/>
</dbReference>
<dbReference type="InterPro" id="IPR001841">
    <property type="entry name" value="Znf_RING"/>
</dbReference>
<dbReference type="PROSITE" id="PS50089">
    <property type="entry name" value="ZF_RING_2"/>
    <property type="match status" value="1"/>
</dbReference>
<keyword evidence="1" id="KW-0862">Zinc</keyword>
<evidence type="ECO:0000313" key="5">
    <source>
        <dbReference type="Proteomes" id="UP001359559"/>
    </source>
</evidence>
<accession>A0AAN9ID05</accession>
<keyword evidence="2" id="KW-0472">Membrane</keyword>
<keyword evidence="2" id="KW-1133">Transmembrane helix</keyword>
<dbReference type="Gene3D" id="3.30.40.10">
    <property type="entry name" value="Zinc/RING finger domain, C3HC4 (zinc finger)"/>
    <property type="match status" value="1"/>
</dbReference>
<proteinExistence type="predicted"/>
<keyword evidence="5" id="KW-1185">Reference proteome</keyword>
<gene>
    <name evidence="4" type="ORF">RJT34_29186</name>
</gene>
<dbReference type="PANTHER" id="PTHR45676:SF159">
    <property type="entry name" value="RING-H2 FINGER PROTEIN ATL51"/>
    <property type="match status" value="1"/>
</dbReference>